<feature type="transmembrane region" description="Helical" evidence="1">
    <location>
        <begin position="6"/>
        <end position="30"/>
    </location>
</feature>
<dbReference type="GO" id="GO:0016020">
    <property type="term" value="C:membrane"/>
    <property type="evidence" value="ECO:0007669"/>
    <property type="project" value="UniProtKB-UniRule"/>
</dbReference>
<gene>
    <name evidence="3" type="ORF">G0D12_23445</name>
</gene>
<feature type="domain" description="MHYT" evidence="2">
    <location>
        <begin position="6"/>
        <end position="177"/>
    </location>
</feature>
<feature type="transmembrane region" description="Helical" evidence="1">
    <location>
        <begin position="141"/>
        <end position="161"/>
    </location>
</feature>
<keyword evidence="3" id="KW-0808">Transferase</keyword>
<accession>A0A702FGD7</accession>
<feature type="transmembrane region" description="Helical" evidence="1">
    <location>
        <begin position="111"/>
        <end position="135"/>
    </location>
</feature>
<keyword evidence="1" id="KW-1133">Transmembrane helix</keyword>
<reference evidence="3" key="1">
    <citation type="journal article" date="2018" name="Genome Biol.">
        <title>SKESA: strategic k-mer extension for scrupulous assemblies.</title>
        <authorList>
            <person name="Souvorov A."/>
            <person name="Agarwala R."/>
            <person name="Lipman D.J."/>
        </authorList>
    </citation>
    <scope>NUCLEOTIDE SEQUENCE</scope>
    <source>
        <strain evidence="3">M138</strain>
    </source>
</reference>
<comment type="caution">
    <text evidence="3">The sequence shown here is derived from an EMBL/GenBank/DDBJ whole genome shotgun (WGS) entry which is preliminary data.</text>
</comment>
<protein>
    <submittedName>
        <fullName evidence="3">Histidine kinase</fullName>
    </submittedName>
</protein>
<evidence type="ECO:0000259" key="2">
    <source>
        <dbReference type="PROSITE" id="PS50924"/>
    </source>
</evidence>
<keyword evidence="3" id="KW-0418">Kinase</keyword>
<reference evidence="3" key="2">
    <citation type="submission" date="2018-07" db="EMBL/GenBank/DDBJ databases">
        <authorList>
            <consortium name="NCBI Pathogen Detection Project"/>
        </authorList>
    </citation>
    <scope>NUCLEOTIDE SEQUENCE</scope>
    <source>
        <strain evidence="3">M138</strain>
    </source>
</reference>
<dbReference type="PANTHER" id="PTHR35152:SF1">
    <property type="entry name" value="DOMAIN SIGNALLING PROTEIN, PUTATIVE (AFU_ORTHOLOGUE AFUA_5G11310)-RELATED"/>
    <property type="match status" value="1"/>
</dbReference>
<keyword evidence="1" id="KW-0472">Membrane</keyword>
<dbReference type="PANTHER" id="PTHR35152">
    <property type="entry name" value="DOMAIN SIGNALLING PROTEIN, PUTATIVE (AFU_ORTHOLOGUE AFUA_5G11310)-RELATED"/>
    <property type="match status" value="1"/>
</dbReference>
<dbReference type="AlphaFoldDB" id="A0A702FGD7"/>
<dbReference type="Pfam" id="PF03707">
    <property type="entry name" value="MHYT"/>
    <property type="match status" value="2"/>
</dbReference>
<feature type="non-terminal residue" evidence="3">
    <location>
        <position position="177"/>
    </location>
</feature>
<organism evidence="3">
    <name type="scientific">Salmonella enterica subsp. enterica serovar Eastbourne</name>
    <dbReference type="NCBI Taxonomy" id="486993"/>
    <lineage>
        <taxon>Bacteria</taxon>
        <taxon>Pseudomonadati</taxon>
        <taxon>Pseudomonadota</taxon>
        <taxon>Gammaproteobacteria</taxon>
        <taxon>Enterobacterales</taxon>
        <taxon>Enterobacteriaceae</taxon>
        <taxon>Salmonella</taxon>
    </lineage>
</organism>
<name>A0A702FGD7_SALET</name>
<keyword evidence="1" id="KW-0812">Transmembrane</keyword>
<dbReference type="InterPro" id="IPR005330">
    <property type="entry name" value="MHYT_dom"/>
</dbReference>
<dbReference type="EMBL" id="DAAMHJ010000028">
    <property type="protein sequence ID" value="HAC6678616.1"/>
    <property type="molecule type" value="Genomic_DNA"/>
</dbReference>
<dbReference type="PROSITE" id="PS50924">
    <property type="entry name" value="MHYT"/>
    <property type="match status" value="1"/>
</dbReference>
<evidence type="ECO:0000313" key="3">
    <source>
        <dbReference type="EMBL" id="HAC6678616.1"/>
    </source>
</evidence>
<feature type="transmembrane region" description="Helical" evidence="1">
    <location>
        <begin position="77"/>
        <end position="99"/>
    </location>
</feature>
<feature type="transmembrane region" description="Helical" evidence="1">
    <location>
        <begin position="42"/>
        <end position="65"/>
    </location>
</feature>
<sequence>MPVSEYNHILVAVSFAVAIFASYTALNMAGRVAGSARSNARIWLIGGGFALGVGIWAMHFVGMLAMDHAMNMRFDPFLTGLSMLIAIGSSLFALWLVSAEKLRLRRLLPGALVMGLGISAMHYTGMAALQFASIIVWNSAWVALSIIIALLASCGALWLTFRLRHEGTDVALRRAGA</sequence>
<evidence type="ECO:0000256" key="1">
    <source>
        <dbReference type="PROSITE-ProRule" id="PRU00244"/>
    </source>
</evidence>
<dbReference type="GO" id="GO:0016301">
    <property type="term" value="F:kinase activity"/>
    <property type="evidence" value="ECO:0007669"/>
    <property type="project" value="UniProtKB-KW"/>
</dbReference>
<comment type="caution">
    <text evidence="1">Lacks conserved residue(s) required for the propagation of feature annotation.</text>
</comment>
<proteinExistence type="predicted"/>